<comment type="subcellular location">
    <subcellularLocation>
        <location evidence="1">Membrane</location>
        <topology evidence="1">Multi-pass membrane protein</topology>
    </subcellularLocation>
</comment>
<evidence type="ECO:0000256" key="3">
    <source>
        <dbReference type="ARBA" id="ARBA00022448"/>
    </source>
</evidence>
<accession>A0A8J4SLM0</accession>
<keyword evidence="4" id="KW-0592">Phosphate transport</keyword>
<name>A0A8J4SLM0_9TREM</name>
<dbReference type="PANTHER" id="PTHR11101">
    <property type="entry name" value="PHOSPHATE TRANSPORTER"/>
    <property type="match status" value="1"/>
</dbReference>
<keyword evidence="6 8" id="KW-1133">Transmembrane helix</keyword>
<evidence type="ECO:0000256" key="8">
    <source>
        <dbReference type="SAM" id="Phobius"/>
    </source>
</evidence>
<comment type="caution">
    <text evidence="9">The sequence shown here is derived from an EMBL/GenBank/DDBJ whole genome shotgun (WGS) entry which is preliminary data.</text>
</comment>
<comment type="similarity">
    <text evidence="2">Belongs to the inorganic phosphate transporter (PiT) (TC 2.A.20) family.</text>
</comment>
<evidence type="ECO:0000313" key="10">
    <source>
        <dbReference type="Proteomes" id="UP000748531"/>
    </source>
</evidence>
<feature type="transmembrane region" description="Helical" evidence="8">
    <location>
        <begin position="45"/>
        <end position="68"/>
    </location>
</feature>
<dbReference type="GO" id="GO:0035435">
    <property type="term" value="P:phosphate ion transmembrane transport"/>
    <property type="evidence" value="ECO:0007669"/>
    <property type="project" value="TreeGrafter"/>
</dbReference>
<feature type="transmembrane region" description="Helical" evidence="8">
    <location>
        <begin position="118"/>
        <end position="136"/>
    </location>
</feature>
<evidence type="ECO:0000256" key="6">
    <source>
        <dbReference type="ARBA" id="ARBA00022989"/>
    </source>
</evidence>
<dbReference type="GO" id="GO:0005315">
    <property type="term" value="F:phosphate transmembrane transporter activity"/>
    <property type="evidence" value="ECO:0007669"/>
    <property type="project" value="InterPro"/>
</dbReference>
<protein>
    <submittedName>
        <fullName evidence="9">Phosphate transporter family protein</fullName>
    </submittedName>
</protein>
<feature type="transmembrane region" description="Helical" evidence="8">
    <location>
        <begin position="180"/>
        <end position="198"/>
    </location>
</feature>
<feature type="transmembrane region" description="Helical" evidence="8">
    <location>
        <begin position="148"/>
        <end position="168"/>
    </location>
</feature>
<keyword evidence="7 8" id="KW-0472">Membrane</keyword>
<gene>
    <name evidence="9" type="ORF">PHET_08982</name>
</gene>
<evidence type="ECO:0000313" key="9">
    <source>
        <dbReference type="EMBL" id="KAF5398100.1"/>
    </source>
</evidence>
<keyword evidence="10" id="KW-1185">Reference proteome</keyword>
<proteinExistence type="inferred from homology"/>
<dbReference type="Proteomes" id="UP000748531">
    <property type="component" value="Unassembled WGS sequence"/>
</dbReference>
<evidence type="ECO:0000256" key="5">
    <source>
        <dbReference type="ARBA" id="ARBA00022692"/>
    </source>
</evidence>
<dbReference type="GO" id="GO:0016020">
    <property type="term" value="C:membrane"/>
    <property type="evidence" value="ECO:0007669"/>
    <property type="project" value="UniProtKB-SubCell"/>
</dbReference>
<keyword evidence="5 8" id="KW-0812">Transmembrane</keyword>
<sequence>MLFPEDQIWMIVVGFIIAFILAFGIGANDVANSFGTSVGAKVLTLRQACILATICEISGAVLLGAKVSNTIRKGIVNTDLFVEHPNGPATLMAGQVAALSGSCIWLLVATFFRLPVSGTHSIVGATIGFSLITFGLRSVQWVGVVKIIASWFISPLLSGLCSVGVFYLMHHLVLKKVSHITLASFMASSFYHVLSLCITCNPRVYFCSVAEIRELLFLGVF</sequence>
<evidence type="ECO:0000256" key="1">
    <source>
        <dbReference type="ARBA" id="ARBA00004141"/>
    </source>
</evidence>
<dbReference type="Pfam" id="PF01384">
    <property type="entry name" value="PHO4"/>
    <property type="match status" value="1"/>
</dbReference>
<evidence type="ECO:0000256" key="7">
    <source>
        <dbReference type="ARBA" id="ARBA00023136"/>
    </source>
</evidence>
<evidence type="ECO:0000256" key="4">
    <source>
        <dbReference type="ARBA" id="ARBA00022592"/>
    </source>
</evidence>
<feature type="transmembrane region" description="Helical" evidence="8">
    <location>
        <begin position="7"/>
        <end position="25"/>
    </location>
</feature>
<keyword evidence="3" id="KW-0813">Transport</keyword>
<organism evidence="9 10">
    <name type="scientific">Paragonimus heterotremus</name>
    <dbReference type="NCBI Taxonomy" id="100268"/>
    <lineage>
        <taxon>Eukaryota</taxon>
        <taxon>Metazoa</taxon>
        <taxon>Spiralia</taxon>
        <taxon>Lophotrochozoa</taxon>
        <taxon>Platyhelminthes</taxon>
        <taxon>Trematoda</taxon>
        <taxon>Digenea</taxon>
        <taxon>Plagiorchiida</taxon>
        <taxon>Troglotremata</taxon>
        <taxon>Troglotrematidae</taxon>
        <taxon>Paragonimus</taxon>
    </lineage>
</organism>
<dbReference type="OrthoDB" id="260807at2759"/>
<feature type="transmembrane region" description="Helical" evidence="8">
    <location>
        <begin position="89"/>
        <end position="112"/>
    </location>
</feature>
<dbReference type="EMBL" id="LUCH01005413">
    <property type="protein sequence ID" value="KAF5398100.1"/>
    <property type="molecule type" value="Genomic_DNA"/>
</dbReference>
<reference evidence="9" key="1">
    <citation type="submission" date="2019-05" db="EMBL/GenBank/DDBJ databases">
        <title>Annotation for the trematode Paragonimus heterotremus.</title>
        <authorList>
            <person name="Choi Y.-J."/>
        </authorList>
    </citation>
    <scope>NUCLEOTIDE SEQUENCE</scope>
    <source>
        <strain evidence="9">LC</strain>
    </source>
</reference>
<dbReference type="InterPro" id="IPR001204">
    <property type="entry name" value="Phos_transporter"/>
</dbReference>
<dbReference type="AlphaFoldDB" id="A0A8J4SLM0"/>
<dbReference type="PANTHER" id="PTHR11101:SF80">
    <property type="entry name" value="PHOSPHATE TRANSPORTER"/>
    <property type="match status" value="1"/>
</dbReference>
<evidence type="ECO:0000256" key="2">
    <source>
        <dbReference type="ARBA" id="ARBA00009916"/>
    </source>
</evidence>